<evidence type="ECO:0000256" key="2">
    <source>
        <dbReference type="ARBA" id="ARBA00023002"/>
    </source>
</evidence>
<evidence type="ECO:0000313" key="5">
    <source>
        <dbReference type="EMBL" id="TDR85329.1"/>
    </source>
</evidence>
<dbReference type="UniPathway" id="UPA00539"/>
<comment type="caution">
    <text evidence="5">The sequence shown here is derived from an EMBL/GenBank/DDBJ whole genome shotgun (WGS) entry which is preliminary data.</text>
</comment>
<evidence type="ECO:0000256" key="3">
    <source>
        <dbReference type="HAMAP-Rule" id="MF_00654"/>
    </source>
</evidence>
<comment type="similarity">
    <text evidence="3">Belongs to the PqqC family.</text>
</comment>
<gene>
    <name evidence="3" type="primary">pqqC</name>
    <name evidence="5" type="ORF">EV668_4444</name>
</gene>
<dbReference type="PANTHER" id="PTHR40279">
    <property type="entry name" value="PQQC-LIKE PROTEIN"/>
    <property type="match status" value="1"/>
</dbReference>
<dbReference type="NCBIfam" id="TIGR02111">
    <property type="entry name" value="PQQ_syn_pqqC"/>
    <property type="match status" value="1"/>
</dbReference>
<proteinExistence type="inferred from homology"/>
<comment type="pathway">
    <text evidence="3">Cofactor biosynthesis; pyrroloquinoline quinone biosynthesis.</text>
</comment>
<comment type="catalytic activity">
    <reaction evidence="3">
        <text>6-(2-amino-2-carboxyethyl)-7,8-dioxo-1,2,3,4,7,8-hexahydroquinoline-2,4-dicarboxylate + 3 O2 = pyrroloquinoline quinone + 2 H2O2 + 2 H2O + H(+)</text>
        <dbReference type="Rhea" id="RHEA:10692"/>
        <dbReference type="ChEBI" id="CHEBI:15377"/>
        <dbReference type="ChEBI" id="CHEBI:15378"/>
        <dbReference type="ChEBI" id="CHEBI:15379"/>
        <dbReference type="ChEBI" id="CHEBI:16240"/>
        <dbReference type="ChEBI" id="CHEBI:58442"/>
        <dbReference type="ChEBI" id="CHEBI:58778"/>
        <dbReference type="EC" id="1.3.3.11"/>
    </reaction>
</comment>
<name>A0A4V3DWL9_9HYPH</name>
<comment type="function">
    <text evidence="3">Ring cyclization and eight-electron oxidation of 3a-(2-amino-2-carboxyethyl)-4,5-dioxo-4,5,6,7,8,9-hexahydroquinoline-7,9-dicarboxylic-acid to PQQ.</text>
</comment>
<sequence>MSAVLTPDALVESLHAIGAERYHDRHPYHHRMREGGCSKAEIQAWALNRYYYQSRIPVKDAIILSRMEDPALRRAWRQRILDHDGDAEGEGGIERWLKLAEGVGLDRADVVATRGILPGTRFAVDAYLSLVRERSLLEAIASSLTELFSPRIIQDRVSGMLANYPFVTSETLAYFTARPEQARRDVDVALAYVRRHAVTPDSQADVQTALRLKCDILWAMLDALDHAYGERGQVPPGAWRP</sequence>
<dbReference type="OrthoDB" id="9800756at2"/>
<dbReference type="Proteomes" id="UP000295122">
    <property type="component" value="Unassembled WGS sequence"/>
</dbReference>
<dbReference type="PANTHER" id="PTHR40279:SF3">
    <property type="entry name" value="4-AMINOBENZOATE SYNTHASE"/>
    <property type="match status" value="1"/>
</dbReference>
<dbReference type="GO" id="GO:0018189">
    <property type="term" value="P:pyrroloquinoline quinone biosynthetic process"/>
    <property type="evidence" value="ECO:0007669"/>
    <property type="project" value="UniProtKB-UniRule"/>
</dbReference>
<evidence type="ECO:0000259" key="4">
    <source>
        <dbReference type="Pfam" id="PF03070"/>
    </source>
</evidence>
<dbReference type="AlphaFoldDB" id="A0A4V3DWL9"/>
<reference evidence="5 6" key="1">
    <citation type="submission" date="2019-03" db="EMBL/GenBank/DDBJ databases">
        <title>Genomic Encyclopedia of Type Strains, Phase IV (KMG-IV): sequencing the most valuable type-strain genomes for metagenomic binning, comparative biology and taxonomic classification.</title>
        <authorList>
            <person name="Goeker M."/>
        </authorList>
    </citation>
    <scope>NUCLEOTIDE SEQUENCE [LARGE SCALE GENOMIC DNA]</scope>
    <source>
        <strain evidence="5 6">DSM 25903</strain>
    </source>
</reference>
<dbReference type="InterPro" id="IPR039068">
    <property type="entry name" value="PqqC-like"/>
</dbReference>
<dbReference type="EMBL" id="SNZR01000017">
    <property type="protein sequence ID" value="TDR85329.1"/>
    <property type="molecule type" value="Genomic_DNA"/>
</dbReference>
<dbReference type="EC" id="1.3.3.11" evidence="3"/>
<dbReference type="SUPFAM" id="SSF48613">
    <property type="entry name" value="Heme oxygenase-like"/>
    <property type="match status" value="1"/>
</dbReference>
<dbReference type="InterPro" id="IPR011845">
    <property type="entry name" value="PqqC"/>
</dbReference>
<protein>
    <recommendedName>
        <fullName evidence="3">Pyrroloquinoline-quinone synthase</fullName>
        <ecNumber evidence="3">1.3.3.11</ecNumber>
    </recommendedName>
    <alternativeName>
        <fullName evidence="3">Coenzyme PQQ synthesis protein C</fullName>
    </alternativeName>
    <alternativeName>
        <fullName evidence="3">Pyrroloquinoline quinone biosynthesis protein C</fullName>
    </alternativeName>
</protein>
<keyword evidence="1 3" id="KW-0884">PQQ biosynthesis</keyword>
<dbReference type="InterPro" id="IPR016084">
    <property type="entry name" value="Haem_Oase-like_multi-hlx"/>
</dbReference>
<dbReference type="Gene3D" id="1.20.910.10">
    <property type="entry name" value="Heme oxygenase-like"/>
    <property type="match status" value="1"/>
</dbReference>
<feature type="domain" description="Thiaminase-2/PQQC" evidence="4">
    <location>
        <begin position="14"/>
        <end position="222"/>
    </location>
</feature>
<organism evidence="5 6">
    <name type="scientific">Enterovirga rhinocerotis</name>
    <dbReference type="NCBI Taxonomy" id="1339210"/>
    <lineage>
        <taxon>Bacteria</taxon>
        <taxon>Pseudomonadati</taxon>
        <taxon>Pseudomonadota</taxon>
        <taxon>Alphaproteobacteria</taxon>
        <taxon>Hyphomicrobiales</taxon>
        <taxon>Methylobacteriaceae</taxon>
        <taxon>Enterovirga</taxon>
    </lineage>
</organism>
<keyword evidence="6" id="KW-1185">Reference proteome</keyword>
<dbReference type="GO" id="GO:0033732">
    <property type="term" value="F:pyrroloquinoline-quinone synthase activity"/>
    <property type="evidence" value="ECO:0007669"/>
    <property type="project" value="UniProtKB-EC"/>
</dbReference>
<accession>A0A4V3DWL9</accession>
<dbReference type="Pfam" id="PF03070">
    <property type="entry name" value="TENA_THI-4"/>
    <property type="match status" value="1"/>
</dbReference>
<dbReference type="HAMAP" id="MF_00654">
    <property type="entry name" value="PQQ_syn_PqqC"/>
    <property type="match status" value="1"/>
</dbReference>
<evidence type="ECO:0000256" key="1">
    <source>
        <dbReference type="ARBA" id="ARBA00022905"/>
    </source>
</evidence>
<dbReference type="InterPro" id="IPR004305">
    <property type="entry name" value="Thiaminase-2/PQQC"/>
</dbReference>
<evidence type="ECO:0000313" key="6">
    <source>
        <dbReference type="Proteomes" id="UP000295122"/>
    </source>
</evidence>
<keyword evidence="2 3" id="KW-0560">Oxidoreductase</keyword>